<evidence type="ECO:0000256" key="3">
    <source>
        <dbReference type="ARBA" id="ARBA00012681"/>
    </source>
</evidence>
<dbReference type="PROSITE" id="PS00901">
    <property type="entry name" value="CYS_SYNTHASE"/>
    <property type="match status" value="1"/>
</dbReference>
<comment type="caution">
    <text evidence="7">The sequence shown here is derived from an EMBL/GenBank/DDBJ whole genome shotgun (WGS) entry which is preliminary data.</text>
</comment>
<dbReference type="Pfam" id="PF00291">
    <property type="entry name" value="PALP"/>
    <property type="match status" value="1"/>
</dbReference>
<feature type="domain" description="Tryptophan synthase beta chain-like PALP" evidence="6">
    <location>
        <begin position="13"/>
        <end position="292"/>
    </location>
</feature>
<dbReference type="InterPro" id="IPR001926">
    <property type="entry name" value="TrpB-like_PALP"/>
</dbReference>
<evidence type="ECO:0000313" key="8">
    <source>
        <dbReference type="Proteomes" id="UP001596013"/>
    </source>
</evidence>
<evidence type="ECO:0000313" key="7">
    <source>
        <dbReference type="EMBL" id="MFC5435249.1"/>
    </source>
</evidence>
<dbReference type="EMBL" id="JBHSMK010000002">
    <property type="protein sequence ID" value="MFC5435249.1"/>
    <property type="molecule type" value="Genomic_DNA"/>
</dbReference>
<dbReference type="InterPro" id="IPR050214">
    <property type="entry name" value="Cys_Synth/Cystath_Beta-Synth"/>
</dbReference>
<protein>
    <recommendedName>
        <fullName evidence="3">cysteine synthase</fullName>
        <ecNumber evidence="3">2.5.1.47</ecNumber>
    </recommendedName>
</protein>
<dbReference type="Proteomes" id="UP001596013">
    <property type="component" value="Unassembled WGS sequence"/>
</dbReference>
<accession>A0ABW0JH98</accession>
<dbReference type="InterPro" id="IPR036052">
    <property type="entry name" value="TrpB-like_PALP_sf"/>
</dbReference>
<evidence type="ECO:0000256" key="1">
    <source>
        <dbReference type="ARBA" id="ARBA00001933"/>
    </source>
</evidence>
<evidence type="ECO:0000256" key="5">
    <source>
        <dbReference type="ARBA" id="ARBA00047931"/>
    </source>
</evidence>
<gene>
    <name evidence="7" type="ORF">ACFPME_01690</name>
</gene>
<dbReference type="SUPFAM" id="SSF53686">
    <property type="entry name" value="Tryptophan synthase beta subunit-like PLP-dependent enzymes"/>
    <property type="match status" value="1"/>
</dbReference>
<dbReference type="InterPro" id="IPR001216">
    <property type="entry name" value="P-phosphate_BS"/>
</dbReference>
<reference evidence="8" key="1">
    <citation type="journal article" date="2019" name="Int. J. Syst. Evol. Microbiol.">
        <title>The Global Catalogue of Microorganisms (GCM) 10K type strain sequencing project: providing services to taxonomists for standard genome sequencing and annotation.</title>
        <authorList>
            <consortium name="The Broad Institute Genomics Platform"/>
            <consortium name="The Broad Institute Genome Sequencing Center for Infectious Disease"/>
            <person name="Wu L."/>
            <person name="Ma J."/>
        </authorList>
    </citation>
    <scope>NUCLEOTIDE SEQUENCE [LARGE SCALE GENOMIC DNA]</scope>
    <source>
        <strain evidence="8">JCM 17130</strain>
    </source>
</reference>
<dbReference type="Gene3D" id="3.40.50.1100">
    <property type="match status" value="2"/>
</dbReference>
<proteinExistence type="predicted"/>
<dbReference type="RefSeq" id="WP_377301373.1">
    <property type="nucleotide sequence ID" value="NZ_JBHSMK010000002.1"/>
</dbReference>
<dbReference type="PANTHER" id="PTHR10314">
    <property type="entry name" value="CYSTATHIONINE BETA-SYNTHASE"/>
    <property type="match status" value="1"/>
</dbReference>
<comment type="cofactor">
    <cofactor evidence="1">
        <name>pyridoxal 5'-phosphate</name>
        <dbReference type="ChEBI" id="CHEBI:597326"/>
    </cofactor>
</comment>
<evidence type="ECO:0000259" key="6">
    <source>
        <dbReference type="Pfam" id="PF00291"/>
    </source>
</evidence>
<comment type="pathway">
    <text evidence="2">Amino-acid biosynthesis; L-cysteine biosynthesis; L-cysteine from L-serine: step 2/2.</text>
</comment>
<dbReference type="EC" id="2.5.1.47" evidence="3"/>
<keyword evidence="8" id="KW-1185">Reference proteome</keyword>
<keyword evidence="4" id="KW-0663">Pyridoxal phosphate</keyword>
<organism evidence="7 8">
    <name type="scientific">Rhodanobacter umsongensis</name>
    <dbReference type="NCBI Taxonomy" id="633153"/>
    <lineage>
        <taxon>Bacteria</taxon>
        <taxon>Pseudomonadati</taxon>
        <taxon>Pseudomonadota</taxon>
        <taxon>Gammaproteobacteria</taxon>
        <taxon>Lysobacterales</taxon>
        <taxon>Rhodanobacteraceae</taxon>
        <taxon>Rhodanobacter</taxon>
    </lineage>
</organism>
<evidence type="ECO:0000256" key="4">
    <source>
        <dbReference type="ARBA" id="ARBA00022898"/>
    </source>
</evidence>
<name>A0ABW0JH98_9GAMM</name>
<sequence length="316" mass="34023">MAPRYTTVSGSILEAVGDTPLLEIEGIYAKIEFLNPSGSIKARIAKYMIERAEQEGLLKPGDTIVEATSGNTGNALSMVAAVKGYRMLVVMPEGMSSERVAISRAFGADVVFCGKFHVNDALQRARELGQQPHHFAPSQFESEWNVEENRLILGPEILSQLPSGRVPDALVLGVGTGGTLIGVGQAFRAVNPDVRLFAMEPSESCTILCGEIATHNIEGISDGFVPGIFERHAGLVNDVLSVSSADAISEMKRLARSHGLFCGPSSGAHMLAAKRIRQNFPGLKTVVTAFCDEGEKYLHEYFMQVDATGVDATHFR</sequence>
<dbReference type="CDD" id="cd01561">
    <property type="entry name" value="CBS_like"/>
    <property type="match status" value="1"/>
</dbReference>
<comment type="catalytic activity">
    <reaction evidence="5">
        <text>O-acetyl-L-serine + hydrogen sulfide = L-cysteine + acetate</text>
        <dbReference type="Rhea" id="RHEA:14829"/>
        <dbReference type="ChEBI" id="CHEBI:29919"/>
        <dbReference type="ChEBI" id="CHEBI:30089"/>
        <dbReference type="ChEBI" id="CHEBI:35235"/>
        <dbReference type="ChEBI" id="CHEBI:58340"/>
        <dbReference type="EC" id="2.5.1.47"/>
    </reaction>
</comment>
<evidence type="ECO:0000256" key="2">
    <source>
        <dbReference type="ARBA" id="ARBA00004962"/>
    </source>
</evidence>